<dbReference type="InterPro" id="IPR036768">
    <property type="entry name" value="PolIII_chi_sf"/>
</dbReference>
<dbReference type="AlphaFoldDB" id="A0A552WYM9"/>
<accession>A0A552WYM9</accession>
<evidence type="ECO:0000313" key="2">
    <source>
        <dbReference type="Proteomes" id="UP000320359"/>
    </source>
</evidence>
<dbReference type="EMBL" id="VJWL01000005">
    <property type="protein sequence ID" value="TRW47922.1"/>
    <property type="molecule type" value="Genomic_DNA"/>
</dbReference>
<dbReference type="InterPro" id="IPR007459">
    <property type="entry name" value="DNA_pol3_chi"/>
</dbReference>
<dbReference type="OrthoDB" id="5297568at2"/>
<name>A0A552WYM9_9GAMM</name>
<evidence type="ECO:0000313" key="1">
    <source>
        <dbReference type="EMBL" id="TRW47922.1"/>
    </source>
</evidence>
<comment type="caution">
    <text evidence="1">The sequence shown here is derived from an EMBL/GenBank/DDBJ whole genome shotgun (WGS) entry which is preliminary data.</text>
</comment>
<organism evidence="1 2">
    <name type="scientific">Aliidiomarina halalkaliphila</name>
    <dbReference type="NCBI Taxonomy" id="2593535"/>
    <lineage>
        <taxon>Bacteria</taxon>
        <taxon>Pseudomonadati</taxon>
        <taxon>Pseudomonadota</taxon>
        <taxon>Gammaproteobacteria</taxon>
        <taxon>Alteromonadales</taxon>
        <taxon>Idiomarinaceae</taxon>
        <taxon>Aliidiomarina</taxon>
    </lineage>
</organism>
<dbReference type="RefSeq" id="WP_143236561.1">
    <property type="nucleotide sequence ID" value="NZ_VJWL01000005.1"/>
</dbReference>
<protein>
    <submittedName>
        <fullName evidence="1">DNA polymerase III subunit chi</fullName>
    </submittedName>
</protein>
<dbReference type="GO" id="GO:0006260">
    <property type="term" value="P:DNA replication"/>
    <property type="evidence" value="ECO:0007669"/>
    <property type="project" value="InterPro"/>
</dbReference>
<dbReference type="PANTHER" id="PTHR38767:SF1">
    <property type="entry name" value="DNA POLYMERASE III SUBUNIT CHI"/>
    <property type="match status" value="1"/>
</dbReference>
<reference evidence="1 2" key="1">
    <citation type="submission" date="2019-07" db="EMBL/GenBank/DDBJ databases">
        <authorList>
            <person name="Yang M."/>
            <person name="Zhao D."/>
            <person name="Xiang H."/>
        </authorList>
    </citation>
    <scope>NUCLEOTIDE SEQUENCE [LARGE SCALE GENOMIC DNA]</scope>
    <source>
        <strain evidence="1 2">IM1326</strain>
    </source>
</reference>
<dbReference type="GO" id="GO:0003887">
    <property type="term" value="F:DNA-directed DNA polymerase activity"/>
    <property type="evidence" value="ECO:0007669"/>
    <property type="project" value="InterPro"/>
</dbReference>
<keyword evidence="2" id="KW-1185">Reference proteome</keyword>
<dbReference type="SUPFAM" id="SSF102400">
    <property type="entry name" value="DNA polymerase III chi subunit"/>
    <property type="match status" value="1"/>
</dbReference>
<proteinExistence type="predicted"/>
<gene>
    <name evidence="1" type="ORF">FM042_11340</name>
</gene>
<dbReference type="Gene3D" id="3.40.50.10110">
    <property type="entry name" value="DNA polymerase III subunit chi"/>
    <property type="match status" value="1"/>
</dbReference>
<dbReference type="Proteomes" id="UP000320359">
    <property type="component" value="Unassembled WGS sequence"/>
</dbReference>
<dbReference type="GO" id="GO:0032298">
    <property type="term" value="P:positive regulation of DNA-templated DNA replication initiation"/>
    <property type="evidence" value="ECO:0007669"/>
    <property type="project" value="TreeGrafter"/>
</dbReference>
<dbReference type="GO" id="GO:0003677">
    <property type="term" value="F:DNA binding"/>
    <property type="evidence" value="ECO:0007669"/>
    <property type="project" value="InterPro"/>
</dbReference>
<sequence length="146" mass="16756">MAQVTFYVLNSEQQPMDMACELLLARLQQRQRIAVVADNRKAAEAFDELLWQRPADRFIPHNLLGEGPAGGAPVVIGWDQPFSAYGYTKHCLLNLSENVPDDAHKYRQIVDFVPSDEEGKTKARERYRQYRRLGFELSTQTLTNNE</sequence>
<dbReference type="Pfam" id="PF04364">
    <property type="entry name" value="DNA_pol3_chi"/>
    <property type="match status" value="1"/>
</dbReference>
<dbReference type="PANTHER" id="PTHR38767">
    <property type="entry name" value="DNA POLYMERASE III SUBUNIT CHI"/>
    <property type="match status" value="1"/>
</dbReference>